<organism evidence="8 9">
    <name type="scientific">Ancylostoma caninum</name>
    <name type="common">Dog hookworm</name>
    <dbReference type="NCBI Taxonomy" id="29170"/>
    <lineage>
        <taxon>Eukaryota</taxon>
        <taxon>Metazoa</taxon>
        <taxon>Ecdysozoa</taxon>
        <taxon>Nematoda</taxon>
        <taxon>Chromadorea</taxon>
        <taxon>Rhabditida</taxon>
        <taxon>Rhabditina</taxon>
        <taxon>Rhabditomorpha</taxon>
        <taxon>Strongyloidea</taxon>
        <taxon>Ancylostomatidae</taxon>
        <taxon>Ancylostomatinae</taxon>
        <taxon>Ancylostoma</taxon>
    </lineage>
</organism>
<evidence type="ECO:0000313" key="9">
    <source>
        <dbReference type="Proteomes" id="UP000252519"/>
    </source>
</evidence>
<reference evidence="8 9" key="1">
    <citation type="submission" date="2014-10" db="EMBL/GenBank/DDBJ databases">
        <title>Draft genome of the hookworm Ancylostoma caninum.</title>
        <authorList>
            <person name="Mitreva M."/>
        </authorList>
    </citation>
    <scope>NUCLEOTIDE SEQUENCE [LARGE SCALE GENOMIC DNA]</scope>
    <source>
        <strain evidence="8 9">Baltimore</strain>
    </source>
</reference>
<dbReference type="STRING" id="29170.A0A368G4J3"/>
<dbReference type="PROSITE" id="PS51039">
    <property type="entry name" value="ZF_AN1"/>
    <property type="match status" value="2"/>
</dbReference>
<feature type="compositionally biased region" description="Polar residues" evidence="6">
    <location>
        <begin position="211"/>
        <end position="228"/>
    </location>
</feature>
<dbReference type="Pfam" id="PF25403">
    <property type="entry name" value="zf-C2H2_ZFAND2"/>
    <property type="match status" value="1"/>
</dbReference>
<dbReference type="Proteomes" id="UP000252519">
    <property type="component" value="Unassembled WGS sequence"/>
</dbReference>
<dbReference type="PANTHER" id="PTHR14677">
    <property type="entry name" value="ARSENITE INDUCUBLE RNA ASSOCIATED PROTEIN AIP-1-RELATED"/>
    <property type="match status" value="1"/>
</dbReference>
<keyword evidence="9" id="KW-1185">Reference proteome</keyword>
<sequence length="228" mass="25158">MAELPHIGRHCDAELCHLLDFLPVRCDACSGTFCLSHFTYEGHNCKNAYKKNVQVPVCPVCDKPVPTPKGVSADAQVNEHILNNCAAITKKKVFANKCSVKGCKKKELVPVRCPSCKHNFCLGHRHEKDHDCEQLRKTPPFFKAAAAAIARNQGGQNCASQARTTQMSEDEALARALAESLNDVQLSPEERDRRLAEQLQQQEYAGRNAVGQRNQRSSAGNTNNCTIS</sequence>
<dbReference type="InterPro" id="IPR000058">
    <property type="entry name" value="Znf_AN1"/>
</dbReference>
<dbReference type="InterPro" id="IPR035896">
    <property type="entry name" value="AN1-like_Znf"/>
</dbReference>
<dbReference type="AlphaFoldDB" id="A0A368G4J3"/>
<accession>A0A368G4J3</accession>
<dbReference type="Pfam" id="PF01428">
    <property type="entry name" value="zf-AN1"/>
    <property type="match status" value="2"/>
</dbReference>
<dbReference type="InterPro" id="IPR057357">
    <property type="entry name" value="Znf-C2H2_ZFAND2A/B"/>
</dbReference>
<dbReference type="GO" id="GO:0005783">
    <property type="term" value="C:endoplasmic reticulum"/>
    <property type="evidence" value="ECO:0007669"/>
    <property type="project" value="TreeGrafter"/>
</dbReference>
<dbReference type="Gene3D" id="4.10.1110.10">
    <property type="entry name" value="AN1-like Zinc finger"/>
    <property type="match status" value="2"/>
</dbReference>
<dbReference type="GO" id="GO:0008270">
    <property type="term" value="F:zinc ion binding"/>
    <property type="evidence" value="ECO:0007669"/>
    <property type="project" value="UniProtKB-KW"/>
</dbReference>
<evidence type="ECO:0000256" key="3">
    <source>
        <dbReference type="ARBA" id="ARBA00022771"/>
    </source>
</evidence>
<keyword evidence="1" id="KW-0479">Metal-binding</keyword>
<dbReference type="GO" id="GO:0045047">
    <property type="term" value="P:protein targeting to ER"/>
    <property type="evidence" value="ECO:0007669"/>
    <property type="project" value="TreeGrafter"/>
</dbReference>
<dbReference type="GO" id="GO:0043161">
    <property type="term" value="P:proteasome-mediated ubiquitin-dependent protein catabolic process"/>
    <property type="evidence" value="ECO:0007669"/>
    <property type="project" value="TreeGrafter"/>
</dbReference>
<dbReference type="SMART" id="SM00154">
    <property type="entry name" value="ZnF_AN1"/>
    <property type="match status" value="2"/>
</dbReference>
<evidence type="ECO:0000256" key="4">
    <source>
        <dbReference type="ARBA" id="ARBA00022833"/>
    </source>
</evidence>
<name>A0A368G4J3_ANCCA</name>
<dbReference type="PANTHER" id="PTHR14677:SF20">
    <property type="entry name" value="ZINC FINGER AN1-TYPE CONTAINING 2A-RELATED"/>
    <property type="match status" value="1"/>
</dbReference>
<dbReference type="InterPro" id="IPR003903">
    <property type="entry name" value="UIM_dom"/>
</dbReference>
<evidence type="ECO:0000259" key="7">
    <source>
        <dbReference type="PROSITE" id="PS51039"/>
    </source>
</evidence>
<keyword evidence="3 5" id="KW-0863">Zinc-finger</keyword>
<evidence type="ECO:0000256" key="2">
    <source>
        <dbReference type="ARBA" id="ARBA00022737"/>
    </source>
</evidence>
<gene>
    <name evidence="8" type="ORF">ANCCAN_15487</name>
</gene>
<keyword evidence="4" id="KW-0862">Zinc</keyword>
<proteinExistence type="predicted"/>
<dbReference type="OrthoDB" id="431929at2759"/>
<feature type="domain" description="AN1-type" evidence="7">
    <location>
        <begin position="5"/>
        <end position="53"/>
    </location>
</feature>
<feature type="region of interest" description="Disordered" evidence="6">
    <location>
        <begin position="204"/>
        <end position="228"/>
    </location>
</feature>
<dbReference type="SUPFAM" id="SSF118310">
    <property type="entry name" value="AN1-like Zinc finger"/>
    <property type="match status" value="2"/>
</dbReference>
<feature type="domain" description="AN1-type" evidence="7">
    <location>
        <begin position="92"/>
        <end position="140"/>
    </location>
</feature>
<keyword evidence="2" id="KW-0677">Repeat</keyword>
<protein>
    <submittedName>
        <fullName evidence="8">AN1-like Zinc finger</fullName>
    </submittedName>
</protein>
<evidence type="ECO:0000256" key="1">
    <source>
        <dbReference type="ARBA" id="ARBA00022723"/>
    </source>
</evidence>
<evidence type="ECO:0000256" key="5">
    <source>
        <dbReference type="PROSITE-ProRule" id="PRU00449"/>
    </source>
</evidence>
<evidence type="ECO:0000313" key="8">
    <source>
        <dbReference type="EMBL" id="RCN38608.1"/>
    </source>
</evidence>
<comment type="caution">
    <text evidence="8">The sequence shown here is derived from an EMBL/GenBank/DDBJ whole genome shotgun (WGS) entry which is preliminary data.</text>
</comment>
<evidence type="ECO:0000256" key="6">
    <source>
        <dbReference type="SAM" id="MobiDB-lite"/>
    </source>
</evidence>
<dbReference type="EMBL" id="JOJR01000387">
    <property type="protein sequence ID" value="RCN38608.1"/>
    <property type="molecule type" value="Genomic_DNA"/>
</dbReference>
<dbReference type="PROSITE" id="PS50330">
    <property type="entry name" value="UIM"/>
    <property type="match status" value="1"/>
</dbReference>